<protein>
    <submittedName>
        <fullName evidence="2">Probable zinc-ribbon domain-containing protein</fullName>
    </submittedName>
</protein>
<evidence type="ECO:0000259" key="1">
    <source>
        <dbReference type="Pfam" id="PF13451"/>
    </source>
</evidence>
<dbReference type="RefSeq" id="WP_072426837.1">
    <property type="nucleotide sequence ID" value="NZ_FPKR01000001.1"/>
</dbReference>
<keyword evidence="3" id="KW-1185">Reference proteome</keyword>
<dbReference type="AlphaFoldDB" id="A0A1K2H4H6"/>
<feature type="domain" description="Probable zinc-binding" evidence="1">
    <location>
        <begin position="65"/>
        <end position="111"/>
    </location>
</feature>
<dbReference type="EMBL" id="FPKR01000001">
    <property type="protein sequence ID" value="SFZ70748.1"/>
    <property type="molecule type" value="Genomic_DNA"/>
</dbReference>
<evidence type="ECO:0000313" key="3">
    <source>
        <dbReference type="Proteomes" id="UP000186513"/>
    </source>
</evidence>
<dbReference type="OrthoDB" id="289270at2"/>
<dbReference type="STRING" id="1121279.SAMN02745887_00297"/>
<dbReference type="Proteomes" id="UP000186513">
    <property type="component" value="Unassembled WGS sequence"/>
</dbReference>
<accession>A0A1K2H4H6</accession>
<dbReference type="Pfam" id="PF13451">
    <property type="entry name" value="zf_Tbcl"/>
    <property type="match status" value="1"/>
</dbReference>
<reference evidence="2 3" key="1">
    <citation type="submission" date="2016-11" db="EMBL/GenBank/DDBJ databases">
        <authorList>
            <person name="Jaros S."/>
            <person name="Januszkiewicz K."/>
            <person name="Wedrychowicz H."/>
        </authorList>
    </citation>
    <scope>NUCLEOTIDE SEQUENCE [LARGE SCALE GENOMIC DNA]</scope>
    <source>
        <strain evidence="2 3">DSM 18899</strain>
    </source>
</reference>
<dbReference type="InterPro" id="IPR025306">
    <property type="entry name" value="Zn-bnd_dom_prob"/>
</dbReference>
<proteinExistence type="predicted"/>
<gene>
    <name evidence="2" type="ORF">SAMN02745887_00297</name>
</gene>
<evidence type="ECO:0000313" key="2">
    <source>
        <dbReference type="EMBL" id="SFZ70748.1"/>
    </source>
</evidence>
<name>A0A1K2H4H6_9NEIS</name>
<organism evidence="2 3">
    <name type="scientific">Chitinimonas taiwanensis DSM 18899</name>
    <dbReference type="NCBI Taxonomy" id="1121279"/>
    <lineage>
        <taxon>Bacteria</taxon>
        <taxon>Pseudomonadati</taxon>
        <taxon>Pseudomonadota</taxon>
        <taxon>Betaproteobacteria</taxon>
        <taxon>Neisseriales</taxon>
        <taxon>Chitinibacteraceae</taxon>
        <taxon>Chitinimonas</taxon>
    </lineage>
</organism>
<sequence length="120" mass="13525">MLSGKQKRAAMLARRQAKRDKAAIASLITATPSLRPPATVVVNKQALAPCNSYGEPEFAKRGYYQDLMFDCRDCGARQVWKAEQQQWWYEIAKGYVYSTAVRCLSCRLARRLAHGGTPKK</sequence>